<protein>
    <submittedName>
        <fullName evidence="5">Uncharacterized protein</fullName>
    </submittedName>
</protein>
<evidence type="ECO:0000313" key="5">
    <source>
        <dbReference type="EMBL" id="KAG6498125.1"/>
    </source>
</evidence>
<evidence type="ECO:0000313" key="6">
    <source>
        <dbReference type="Proteomes" id="UP000734854"/>
    </source>
</evidence>
<dbReference type="GO" id="GO:0005840">
    <property type="term" value="C:ribosome"/>
    <property type="evidence" value="ECO:0007669"/>
    <property type="project" value="UniProtKB-KW"/>
</dbReference>
<dbReference type="AlphaFoldDB" id="A0A8J5FYC0"/>
<dbReference type="Proteomes" id="UP000734854">
    <property type="component" value="Unassembled WGS sequence"/>
</dbReference>
<evidence type="ECO:0000256" key="3">
    <source>
        <dbReference type="ARBA" id="ARBA00023274"/>
    </source>
</evidence>
<dbReference type="EMBL" id="JACMSC010000012">
    <property type="protein sequence ID" value="KAG6498125.1"/>
    <property type="molecule type" value="Genomic_DNA"/>
</dbReference>
<dbReference type="Gene3D" id="3.30.1230.20">
    <property type="match status" value="1"/>
</dbReference>
<dbReference type="Pfam" id="PF01249">
    <property type="entry name" value="Ribosomal_S21e"/>
    <property type="match status" value="1"/>
</dbReference>
<keyword evidence="2" id="KW-0689">Ribosomal protein</keyword>
<comment type="caution">
    <text evidence="5">The sequence shown here is derived from an EMBL/GenBank/DDBJ whole genome shotgun (WGS) entry which is preliminary data.</text>
</comment>
<dbReference type="InterPro" id="IPR001931">
    <property type="entry name" value="Ribosomal_eS21"/>
</dbReference>
<organism evidence="5 6">
    <name type="scientific">Zingiber officinale</name>
    <name type="common">Ginger</name>
    <name type="synonym">Amomum zingiber</name>
    <dbReference type="NCBI Taxonomy" id="94328"/>
    <lineage>
        <taxon>Eukaryota</taxon>
        <taxon>Viridiplantae</taxon>
        <taxon>Streptophyta</taxon>
        <taxon>Embryophyta</taxon>
        <taxon>Tracheophyta</taxon>
        <taxon>Spermatophyta</taxon>
        <taxon>Magnoliopsida</taxon>
        <taxon>Liliopsida</taxon>
        <taxon>Zingiberales</taxon>
        <taxon>Zingiberaceae</taxon>
        <taxon>Zingiber</taxon>
    </lineage>
</organism>
<feature type="region of interest" description="Disordered" evidence="4">
    <location>
        <begin position="122"/>
        <end position="147"/>
    </location>
</feature>
<feature type="compositionally biased region" description="Basic and acidic residues" evidence="4">
    <location>
        <begin position="122"/>
        <end position="137"/>
    </location>
</feature>
<proteinExistence type="inferred from homology"/>
<evidence type="ECO:0000256" key="1">
    <source>
        <dbReference type="ARBA" id="ARBA00010228"/>
    </source>
</evidence>
<comment type="similarity">
    <text evidence="1">Belongs to the eukaryotic ribosomal protein eS21 family.</text>
</comment>
<gene>
    <name evidence="5" type="ORF">ZIOFF_046034</name>
</gene>
<evidence type="ECO:0000256" key="2">
    <source>
        <dbReference type="ARBA" id="ARBA00022980"/>
    </source>
</evidence>
<keyword evidence="6" id="KW-1185">Reference proteome</keyword>
<keyword evidence="3" id="KW-0687">Ribonucleoprotein</keyword>
<dbReference type="GO" id="GO:1990904">
    <property type="term" value="C:ribonucleoprotein complex"/>
    <property type="evidence" value="ECO:0007669"/>
    <property type="project" value="UniProtKB-KW"/>
</dbReference>
<dbReference type="GO" id="GO:0003735">
    <property type="term" value="F:structural constituent of ribosome"/>
    <property type="evidence" value="ECO:0007669"/>
    <property type="project" value="InterPro"/>
</dbReference>
<dbReference type="PANTHER" id="PTHR10442">
    <property type="entry name" value="40S RIBOSOMAL PROTEIN S21"/>
    <property type="match status" value="1"/>
</dbReference>
<name>A0A8J5FYC0_ZINOF</name>
<accession>A0A8J5FYC0</accession>
<sequence length="214" mass="23272">MFFPTFVFSPSSATNRLITAKDHASIQINIGHLDDNGVYTGQYTTFALSGFIRAQNLSIAARKSHGEERELWSRGEDKRKVTVTSEERELWSLGEDKLVERGKGTWKSGVLSGPDCDELPYKKIPESGSMKREHQGDCRYGGAVEGGEQEKVRSSDMADGFEKDQVLQLAFLIVVLDDGCGDLGCVSSAGGSSRHAGGWICLVHALLACAEAVQ</sequence>
<dbReference type="InterPro" id="IPR038579">
    <property type="entry name" value="Ribosomal_eS21_sf"/>
</dbReference>
<reference evidence="5 6" key="1">
    <citation type="submission" date="2020-08" db="EMBL/GenBank/DDBJ databases">
        <title>Plant Genome Project.</title>
        <authorList>
            <person name="Zhang R.-G."/>
        </authorList>
    </citation>
    <scope>NUCLEOTIDE SEQUENCE [LARGE SCALE GENOMIC DNA]</scope>
    <source>
        <tissue evidence="5">Rhizome</tissue>
    </source>
</reference>
<dbReference type="GO" id="GO:0006412">
    <property type="term" value="P:translation"/>
    <property type="evidence" value="ECO:0007669"/>
    <property type="project" value="InterPro"/>
</dbReference>
<evidence type="ECO:0000256" key="4">
    <source>
        <dbReference type="SAM" id="MobiDB-lite"/>
    </source>
</evidence>